<accession>A0ABR7XU48</accession>
<organism evidence="1 2">
    <name type="scientific">Sphingobacterium chuzhouense</name>
    <dbReference type="NCBI Taxonomy" id="1742264"/>
    <lineage>
        <taxon>Bacteria</taxon>
        <taxon>Pseudomonadati</taxon>
        <taxon>Bacteroidota</taxon>
        <taxon>Sphingobacteriia</taxon>
        <taxon>Sphingobacteriales</taxon>
        <taxon>Sphingobacteriaceae</taxon>
        <taxon>Sphingobacterium</taxon>
    </lineage>
</organism>
<name>A0ABR7XU48_9SPHI</name>
<dbReference type="EMBL" id="JACNYL010000003">
    <property type="protein sequence ID" value="MBD1422554.1"/>
    <property type="molecule type" value="Genomic_DNA"/>
</dbReference>
<keyword evidence="2" id="KW-1185">Reference proteome</keyword>
<protein>
    <submittedName>
        <fullName evidence="1">Uncharacterized protein</fullName>
    </submittedName>
</protein>
<sequence length="57" mass="6298">MANVIICGQYFLDVDVILEVDGSASRVVNTFTASTVHMMQLDTETGMLQYIKRVSGE</sequence>
<evidence type="ECO:0000313" key="2">
    <source>
        <dbReference type="Proteomes" id="UP000651112"/>
    </source>
</evidence>
<proteinExistence type="predicted"/>
<gene>
    <name evidence="1" type="ORF">H8B21_13335</name>
</gene>
<dbReference type="Proteomes" id="UP000651112">
    <property type="component" value="Unassembled WGS sequence"/>
</dbReference>
<comment type="caution">
    <text evidence="1">The sequence shown here is derived from an EMBL/GenBank/DDBJ whole genome shotgun (WGS) entry which is preliminary data.</text>
</comment>
<reference evidence="1 2" key="1">
    <citation type="submission" date="2020-08" db="EMBL/GenBank/DDBJ databases">
        <title>Sphingobacterium sp. DN00404 isolated from aquaculture water.</title>
        <authorList>
            <person name="Zhang M."/>
        </authorList>
    </citation>
    <scope>NUCLEOTIDE SEQUENCE [LARGE SCALE GENOMIC DNA]</scope>
    <source>
        <strain evidence="1 2">KCTC 42746</strain>
    </source>
</reference>
<evidence type="ECO:0000313" key="1">
    <source>
        <dbReference type="EMBL" id="MBD1422554.1"/>
    </source>
</evidence>
<dbReference type="RefSeq" id="WP_190314267.1">
    <property type="nucleotide sequence ID" value="NZ_JACNYL010000003.1"/>
</dbReference>